<dbReference type="PROSITE" id="PS00909">
    <property type="entry name" value="MR_MLE_2"/>
    <property type="match status" value="1"/>
</dbReference>
<evidence type="ECO:0000256" key="1">
    <source>
        <dbReference type="ARBA" id="ARBA00023239"/>
    </source>
</evidence>
<dbReference type="PANTHER" id="PTHR48080:SF2">
    <property type="entry name" value="D-GALACTONATE DEHYDRATASE"/>
    <property type="match status" value="1"/>
</dbReference>
<evidence type="ECO:0000256" key="2">
    <source>
        <dbReference type="SAM" id="MobiDB-lite"/>
    </source>
</evidence>
<feature type="domain" description="Mandelate racemase/muconate lactonizing enzyme C-terminal" evidence="3">
    <location>
        <begin position="195"/>
        <end position="308"/>
    </location>
</feature>
<keyword evidence="5" id="KW-1185">Reference proteome</keyword>
<comment type="caution">
    <text evidence="4">The sequence shown here is derived from an EMBL/GenBank/DDBJ whole genome shotgun (WGS) entry which is preliminary data.</text>
</comment>
<protein>
    <submittedName>
        <fullName evidence="4">Mandelate racemase/muconate lactonizing enzyme family protein</fullName>
    </submittedName>
</protein>
<dbReference type="RefSeq" id="WP_256531115.1">
    <property type="nucleotide sequence ID" value="NZ_CP101824.1"/>
</dbReference>
<sequence>MGIDYSALRDPNAEYTMRDLSADSMGVTAKRGGGRDVEITDVQTTMVDGNFPWTLVRVYTDAGIVGTGEAYWGAGAPELIERMVPFLRGENPLDVDRLTEHLVQRMSGEGSIGGVTVTAISGIEVALHDLVGKILDVPAYQLLGGKYRDAVRVYCDCHVEAPTDEGDTADGGDTGYGNGPPTRAATGENPPPAEPLVQAEEAERVVEELGYDALKFDLDVPSGHERDRANRHLRDAEIEHKRSIVEAVTEAVGHRADVAFDCHWSFTAGSAKRLANALEPYDVWWLEDPVPPENHDVQREVTQSTSTPIATGENVYRTHGQRRLLEDGAVDIVAPDLPKVGGMRETAKIADLADLYYVPVAMHNVSSPVATMASAQVGAAVSNALAVEFHAYELEWWADLVEETVIEDGYIEIPEEPGLGVTLDMDVVAEHMVEGEELFEEA</sequence>
<dbReference type="InterPro" id="IPR013342">
    <property type="entry name" value="Mandelate_racemase_C"/>
</dbReference>
<dbReference type="SMART" id="SM00922">
    <property type="entry name" value="MR_MLE"/>
    <property type="match status" value="1"/>
</dbReference>
<feature type="region of interest" description="Disordered" evidence="2">
    <location>
        <begin position="161"/>
        <end position="194"/>
    </location>
</feature>
<dbReference type="Pfam" id="PF02746">
    <property type="entry name" value="MR_MLE_N"/>
    <property type="match status" value="1"/>
</dbReference>
<evidence type="ECO:0000313" key="4">
    <source>
        <dbReference type="EMBL" id="MFC3958777.1"/>
    </source>
</evidence>
<dbReference type="GeneID" id="73903834"/>
<dbReference type="SFLD" id="SFLDS00001">
    <property type="entry name" value="Enolase"/>
    <property type="match status" value="1"/>
</dbReference>
<gene>
    <name evidence="4" type="ORF">ACFOUR_10410</name>
</gene>
<dbReference type="Gene3D" id="3.20.20.120">
    <property type="entry name" value="Enolase-like C-terminal domain"/>
    <property type="match status" value="1"/>
</dbReference>
<evidence type="ECO:0000259" key="3">
    <source>
        <dbReference type="SMART" id="SM00922"/>
    </source>
</evidence>
<dbReference type="SFLD" id="SFLDF00564">
    <property type="entry name" value="xylonate_dehydratase_2"/>
    <property type="match status" value="1"/>
</dbReference>
<dbReference type="InterPro" id="IPR036849">
    <property type="entry name" value="Enolase-like_C_sf"/>
</dbReference>
<dbReference type="AlphaFoldDB" id="A0ABD5NNW9"/>
<dbReference type="InterPro" id="IPR034593">
    <property type="entry name" value="DgoD-like"/>
</dbReference>
<dbReference type="CDD" id="cd03316">
    <property type="entry name" value="MR_like"/>
    <property type="match status" value="1"/>
</dbReference>
<reference evidence="4 5" key="1">
    <citation type="journal article" date="2019" name="Int. J. Syst. Evol. Microbiol.">
        <title>The Global Catalogue of Microorganisms (GCM) 10K type strain sequencing project: providing services to taxonomists for standard genome sequencing and annotation.</title>
        <authorList>
            <consortium name="The Broad Institute Genomics Platform"/>
            <consortium name="The Broad Institute Genome Sequencing Center for Infectious Disease"/>
            <person name="Wu L."/>
            <person name="Ma J."/>
        </authorList>
    </citation>
    <scope>NUCLEOTIDE SEQUENCE [LARGE SCALE GENOMIC DNA]</scope>
    <source>
        <strain evidence="4 5">IBRC-M 10256</strain>
    </source>
</reference>
<evidence type="ECO:0000313" key="5">
    <source>
        <dbReference type="Proteomes" id="UP001595846"/>
    </source>
</evidence>
<dbReference type="InterPro" id="IPR013341">
    <property type="entry name" value="Mandelate_racemase_N_dom"/>
</dbReference>
<dbReference type="GO" id="GO:0016829">
    <property type="term" value="F:lyase activity"/>
    <property type="evidence" value="ECO:0007669"/>
    <property type="project" value="UniProtKB-KW"/>
</dbReference>
<dbReference type="PANTHER" id="PTHR48080">
    <property type="entry name" value="D-GALACTONATE DEHYDRATASE-RELATED"/>
    <property type="match status" value="1"/>
</dbReference>
<dbReference type="Proteomes" id="UP001595846">
    <property type="component" value="Unassembled WGS sequence"/>
</dbReference>
<dbReference type="Gene3D" id="3.30.390.10">
    <property type="entry name" value="Enolase-like, N-terminal domain"/>
    <property type="match status" value="1"/>
</dbReference>
<proteinExistence type="predicted"/>
<dbReference type="InterPro" id="IPR029017">
    <property type="entry name" value="Enolase-like_N"/>
</dbReference>
<dbReference type="InterPro" id="IPR029065">
    <property type="entry name" value="Enolase_C-like"/>
</dbReference>
<name>A0ABD5NNW9_9EURY</name>
<dbReference type="EMBL" id="JBHSAQ010000006">
    <property type="protein sequence ID" value="MFC3958777.1"/>
    <property type="molecule type" value="Genomic_DNA"/>
</dbReference>
<organism evidence="4 5">
    <name type="scientific">Halovivax cerinus</name>
    <dbReference type="NCBI Taxonomy" id="1487865"/>
    <lineage>
        <taxon>Archaea</taxon>
        <taxon>Methanobacteriati</taxon>
        <taxon>Methanobacteriota</taxon>
        <taxon>Stenosarchaea group</taxon>
        <taxon>Halobacteria</taxon>
        <taxon>Halobacteriales</taxon>
        <taxon>Natrialbaceae</taxon>
        <taxon>Halovivax</taxon>
    </lineage>
</organism>
<keyword evidence="1" id="KW-0456">Lyase</keyword>
<dbReference type="Pfam" id="PF13378">
    <property type="entry name" value="MR_MLE_C"/>
    <property type="match status" value="1"/>
</dbReference>
<dbReference type="SUPFAM" id="SSF54826">
    <property type="entry name" value="Enolase N-terminal domain-like"/>
    <property type="match status" value="1"/>
</dbReference>
<dbReference type="SUPFAM" id="SSF51604">
    <property type="entry name" value="Enolase C-terminal domain-like"/>
    <property type="match status" value="1"/>
</dbReference>
<dbReference type="InterPro" id="IPR034624">
    <property type="entry name" value="Xylonate_dehydratase_2"/>
</dbReference>
<dbReference type="SFLD" id="SFLDG00179">
    <property type="entry name" value="mandelate_racemase"/>
    <property type="match status" value="1"/>
</dbReference>
<dbReference type="InterPro" id="IPR018110">
    <property type="entry name" value="Mandel_Rmase/mucon_lact_enz_CS"/>
</dbReference>
<accession>A0ABD5NNW9</accession>